<comment type="subunit">
    <text evidence="17">Homotetramer.</text>
</comment>
<comment type="similarity">
    <text evidence="18">Belongs to the NnrE/AIBP family.</text>
</comment>
<feature type="binding site" evidence="17">
    <location>
        <position position="382"/>
    </location>
    <ligand>
        <name>(6S)-NADPHX</name>
        <dbReference type="ChEBI" id="CHEBI:64076"/>
    </ligand>
</feature>
<dbReference type="NCBIfam" id="TIGR00197">
    <property type="entry name" value="yjeF_nterm"/>
    <property type="match status" value="1"/>
</dbReference>
<dbReference type="Pfam" id="PF03853">
    <property type="entry name" value="YjeF_N"/>
    <property type="match status" value="1"/>
</dbReference>
<evidence type="ECO:0000256" key="3">
    <source>
        <dbReference type="ARBA" id="ARBA00006001"/>
    </source>
</evidence>
<evidence type="ECO:0000256" key="1">
    <source>
        <dbReference type="ARBA" id="ARBA00000013"/>
    </source>
</evidence>
<feature type="binding site" evidence="18">
    <location>
        <position position="158"/>
    </location>
    <ligand>
        <name>(6S)-NADPHX</name>
        <dbReference type="ChEBI" id="CHEBI:64076"/>
    </ligand>
</feature>
<feature type="binding site" evidence="17">
    <location>
        <position position="333"/>
    </location>
    <ligand>
        <name>(6S)-NADPHX</name>
        <dbReference type="ChEBI" id="CHEBI:64076"/>
    </ligand>
</feature>
<comment type="caution">
    <text evidence="22">The sequence shown here is derived from an EMBL/GenBank/DDBJ whole genome shotgun (WGS) entry which is preliminary data.</text>
</comment>
<dbReference type="EMBL" id="DTDV01000007">
    <property type="protein sequence ID" value="HGK23266.1"/>
    <property type="molecule type" value="Genomic_DNA"/>
</dbReference>
<name>A0A7V3ZHS6_DICTH</name>
<dbReference type="AlphaFoldDB" id="A0A7V3ZHS6"/>
<feature type="binding site" evidence="18">
    <location>
        <position position="161"/>
    </location>
    <ligand>
        <name>K(+)</name>
        <dbReference type="ChEBI" id="CHEBI:29103"/>
    </ligand>
</feature>
<evidence type="ECO:0000256" key="18">
    <source>
        <dbReference type="HAMAP-Rule" id="MF_01966"/>
    </source>
</evidence>
<keyword evidence="7 17" id="KW-0067">ATP-binding</keyword>
<feature type="binding site" evidence="18">
    <location>
        <position position="125"/>
    </location>
    <ligand>
        <name>K(+)</name>
        <dbReference type="ChEBI" id="CHEBI:29103"/>
    </ligand>
</feature>
<comment type="catalytic activity">
    <reaction evidence="2 18 19">
        <text>(6R)-NADPHX = (6S)-NADPHX</text>
        <dbReference type="Rhea" id="RHEA:32227"/>
        <dbReference type="ChEBI" id="CHEBI:64076"/>
        <dbReference type="ChEBI" id="CHEBI:64077"/>
        <dbReference type="EC" id="5.1.99.6"/>
    </reaction>
</comment>
<feature type="binding site" evidence="17">
    <location>
        <position position="449"/>
    </location>
    <ligand>
        <name>(6S)-NADPHX</name>
        <dbReference type="ChEBI" id="CHEBI:64076"/>
    </ligand>
</feature>
<evidence type="ECO:0000256" key="12">
    <source>
        <dbReference type="ARBA" id="ARBA00023239"/>
    </source>
</evidence>
<evidence type="ECO:0000256" key="2">
    <source>
        <dbReference type="ARBA" id="ARBA00000909"/>
    </source>
</evidence>
<dbReference type="HAMAP" id="MF_01965">
    <property type="entry name" value="NADHX_dehydratase"/>
    <property type="match status" value="1"/>
</dbReference>
<evidence type="ECO:0000256" key="5">
    <source>
        <dbReference type="ARBA" id="ARBA00022723"/>
    </source>
</evidence>
<dbReference type="GO" id="GO:0110051">
    <property type="term" value="P:metabolite repair"/>
    <property type="evidence" value="ECO:0007669"/>
    <property type="project" value="TreeGrafter"/>
</dbReference>
<dbReference type="GO" id="GO:0005524">
    <property type="term" value="F:ATP binding"/>
    <property type="evidence" value="ECO:0007669"/>
    <property type="project" value="UniProtKB-UniRule"/>
</dbReference>
<comment type="function">
    <text evidence="17">Catalyzes the dehydration of the S-form of NAD(P)HX at the expense of ADP, which is converted to AMP. Together with NAD(P)HX epimerase, which catalyzes the epimerization of the S- and R-forms, the enzyme allows the repair of both epimers of NAD(P)HX, a damaged form of NAD(P)H that is a result of enzymatic or heat-dependent hydration.</text>
</comment>
<dbReference type="GO" id="GO:0052855">
    <property type="term" value="F:ADP-dependent NAD(P)H-hydrate dehydratase activity"/>
    <property type="evidence" value="ECO:0007669"/>
    <property type="project" value="UniProtKB-UniRule"/>
</dbReference>
<organism evidence="22">
    <name type="scientific">Dictyoglomus thermophilum</name>
    <dbReference type="NCBI Taxonomy" id="14"/>
    <lineage>
        <taxon>Bacteria</taxon>
        <taxon>Pseudomonadati</taxon>
        <taxon>Dictyoglomota</taxon>
        <taxon>Dictyoglomia</taxon>
        <taxon>Dictyoglomales</taxon>
        <taxon>Dictyoglomaceae</taxon>
        <taxon>Dictyoglomus</taxon>
    </lineage>
</organism>
<keyword evidence="13" id="KW-0511">Multifunctional enzyme</keyword>
<keyword evidence="11 18" id="KW-0413">Isomerase</keyword>
<evidence type="ECO:0000256" key="4">
    <source>
        <dbReference type="ARBA" id="ARBA00009524"/>
    </source>
</evidence>
<comment type="function">
    <text evidence="14 19">Bifunctional enzyme that catalyzes the epimerization of the S- and R-forms of NAD(P)HX and the dehydration of the S-form of NAD(P)HX at the expense of ADP, which is converted to AMP. This allows the repair of both epimers of NAD(P)HX, a damaged form of NAD(P)H that is a result of enzymatic or heat-dependent hydration.</text>
</comment>
<evidence type="ECO:0000256" key="16">
    <source>
        <dbReference type="ARBA" id="ARBA00049209"/>
    </source>
</evidence>
<keyword evidence="8 17" id="KW-0521">NADP</keyword>
<comment type="similarity">
    <text evidence="4 19">In the C-terminal section; belongs to the NnrD/CARKD family.</text>
</comment>
<dbReference type="InterPro" id="IPR000631">
    <property type="entry name" value="CARKD"/>
</dbReference>
<feature type="binding site" evidence="18">
    <location>
        <position position="60"/>
    </location>
    <ligand>
        <name>K(+)</name>
        <dbReference type="ChEBI" id="CHEBI:29103"/>
    </ligand>
</feature>
<evidence type="ECO:0000256" key="15">
    <source>
        <dbReference type="ARBA" id="ARBA00048238"/>
    </source>
</evidence>
<comment type="caution">
    <text evidence="18">Lacks conserved residue(s) required for the propagation of feature annotation.</text>
</comment>
<feature type="binding site" evidence="18">
    <location>
        <begin position="59"/>
        <end position="63"/>
    </location>
    <ligand>
        <name>(6S)-NADPHX</name>
        <dbReference type="ChEBI" id="CHEBI:64076"/>
    </ligand>
</feature>
<evidence type="ECO:0000256" key="8">
    <source>
        <dbReference type="ARBA" id="ARBA00022857"/>
    </source>
</evidence>
<dbReference type="InterPro" id="IPR017953">
    <property type="entry name" value="Carbohydrate_kinase_pred_CS"/>
</dbReference>
<accession>A0A7V3ZHS6</accession>
<evidence type="ECO:0000256" key="17">
    <source>
        <dbReference type="HAMAP-Rule" id="MF_01965"/>
    </source>
</evidence>
<feature type="binding site" evidence="18">
    <location>
        <begin position="129"/>
        <end position="135"/>
    </location>
    <ligand>
        <name>(6S)-NADPHX</name>
        <dbReference type="ChEBI" id="CHEBI:64076"/>
    </ligand>
</feature>
<comment type="similarity">
    <text evidence="3 19">In the N-terminal section; belongs to the NnrE/AIBP family.</text>
</comment>
<keyword evidence="10 17" id="KW-0520">NAD</keyword>
<feature type="binding site" evidence="17">
    <location>
        <position position="261"/>
    </location>
    <ligand>
        <name>(6S)-NADPHX</name>
        <dbReference type="ChEBI" id="CHEBI:64076"/>
    </ligand>
</feature>
<keyword evidence="6 17" id="KW-0547">Nucleotide-binding</keyword>
<dbReference type="EC" id="4.2.1.136" evidence="19"/>
<dbReference type="SUPFAM" id="SSF53613">
    <property type="entry name" value="Ribokinase-like"/>
    <property type="match status" value="1"/>
</dbReference>
<dbReference type="CDD" id="cd01171">
    <property type="entry name" value="YXKO-related"/>
    <property type="match status" value="1"/>
</dbReference>
<evidence type="ECO:0000256" key="11">
    <source>
        <dbReference type="ARBA" id="ARBA00023235"/>
    </source>
</evidence>
<dbReference type="PROSITE" id="PS51385">
    <property type="entry name" value="YJEF_N"/>
    <property type="match status" value="1"/>
</dbReference>
<dbReference type="InterPro" id="IPR036652">
    <property type="entry name" value="YjeF_N_dom_sf"/>
</dbReference>
<dbReference type="PROSITE" id="PS51383">
    <property type="entry name" value="YJEF_C_3"/>
    <property type="match status" value="1"/>
</dbReference>
<proteinExistence type="inferred from homology"/>
<comment type="catalytic activity">
    <reaction evidence="15 17 19">
        <text>(6S)-NADHX + ADP = AMP + phosphate + NADH + H(+)</text>
        <dbReference type="Rhea" id="RHEA:32223"/>
        <dbReference type="ChEBI" id="CHEBI:15378"/>
        <dbReference type="ChEBI" id="CHEBI:43474"/>
        <dbReference type="ChEBI" id="CHEBI:57945"/>
        <dbReference type="ChEBI" id="CHEBI:64074"/>
        <dbReference type="ChEBI" id="CHEBI:456215"/>
        <dbReference type="ChEBI" id="CHEBI:456216"/>
        <dbReference type="EC" id="4.2.1.136"/>
    </reaction>
</comment>
<feature type="domain" description="YjeF C-terminal" evidence="20">
    <location>
        <begin position="226"/>
        <end position="508"/>
    </location>
</feature>
<dbReference type="Gene3D" id="3.40.1190.20">
    <property type="match status" value="1"/>
</dbReference>
<evidence type="ECO:0000256" key="19">
    <source>
        <dbReference type="PIRNR" id="PIRNR017184"/>
    </source>
</evidence>
<feature type="binding site" evidence="17">
    <location>
        <begin position="419"/>
        <end position="423"/>
    </location>
    <ligand>
        <name>AMP</name>
        <dbReference type="ChEBI" id="CHEBI:456215"/>
    </ligand>
</feature>
<reference evidence="22" key="1">
    <citation type="journal article" date="2020" name="mSystems">
        <title>Genome- and Community-Level Interaction Insights into Carbon Utilization and Element Cycling Functions of Hydrothermarchaeota in Hydrothermal Sediment.</title>
        <authorList>
            <person name="Zhou Z."/>
            <person name="Liu Y."/>
            <person name="Xu W."/>
            <person name="Pan J."/>
            <person name="Luo Z.H."/>
            <person name="Li M."/>
        </authorList>
    </citation>
    <scope>NUCLEOTIDE SEQUENCE [LARGE SCALE GENOMIC DNA]</scope>
    <source>
        <strain evidence="22">SpSt-70</strain>
    </source>
</reference>
<comment type="function">
    <text evidence="18">Catalyzes the epimerization of the S- and R-forms of NAD(P)HX, a damaged form of NAD(P)H that is a result of enzymatic or heat-dependent hydration. This is a prerequisite for the S-specific NAD(P)H-hydrate dehydratase to allow the repair of both epimers of NAD(P)HX.</text>
</comment>
<evidence type="ECO:0000256" key="10">
    <source>
        <dbReference type="ARBA" id="ARBA00023027"/>
    </source>
</evidence>
<sequence length="514" mass="57351">MKLVSSEDIRKLEYSLEKDYGVPPLLLMENAASFLFSFIKENFDDLNNKRIAILCGPGNNGGDGVALARYLYTNGVKKVTIFSYLWNRKVSDLLKIQLNLLQNLVEIRDLLQNYLELKEYDLIIDGIFGIGLKREIEEDLKRVFKYINGLNKMVISIDVPSGINSDTGEVMGEAIKANYVLTMFLPKIGLFEVEAVDYVGEVIVGNLGIPKEVIENIVESSLNLVDWNFVKDIIRIPSKRVHKGKKGKVLIIGGSFKYTGAPILSALSALRMGAGMVYLAVPEKINMLYRGNYPEIIYISLKDTEGYISYDNLDYLLNIVEDYGIDSIAIGPGIGISEDTKKLVQEFLRKVDKSVVVDADALSFIKDILKEISKKSIVLTPHYGEMSRVTGESVDVIMRKRVELGRLFVKEHQLNLILKGPYSLFFDQEGNVYVNPFANSLLATAGSGDVLTGIIAGLVAQGYTLKEACILGNFVHGYTSVLWKEQKGNIGLKALDIVEMIPYSVEEIIRRKSV</sequence>
<dbReference type="GO" id="GO:0046872">
    <property type="term" value="F:metal ion binding"/>
    <property type="evidence" value="ECO:0007669"/>
    <property type="project" value="UniProtKB-UniRule"/>
</dbReference>
<evidence type="ECO:0000256" key="6">
    <source>
        <dbReference type="ARBA" id="ARBA00022741"/>
    </source>
</evidence>
<dbReference type="InterPro" id="IPR004443">
    <property type="entry name" value="YjeF_N_dom"/>
</dbReference>
<keyword evidence="5 18" id="KW-0479">Metal-binding</keyword>
<evidence type="ECO:0000313" key="22">
    <source>
        <dbReference type="EMBL" id="HGK23266.1"/>
    </source>
</evidence>
<dbReference type="GO" id="GO:0052856">
    <property type="term" value="F:NAD(P)HX epimerase activity"/>
    <property type="evidence" value="ECO:0007669"/>
    <property type="project" value="UniProtKB-UniRule"/>
</dbReference>
<dbReference type="SUPFAM" id="SSF64153">
    <property type="entry name" value="YjeF N-terminal domain-like"/>
    <property type="match status" value="1"/>
</dbReference>
<dbReference type="Pfam" id="PF01256">
    <property type="entry name" value="Carb_kinase"/>
    <property type="match status" value="1"/>
</dbReference>
<dbReference type="PIRSF" id="PIRSF017184">
    <property type="entry name" value="Nnr"/>
    <property type="match status" value="1"/>
</dbReference>
<evidence type="ECO:0000259" key="21">
    <source>
        <dbReference type="PROSITE" id="PS51385"/>
    </source>
</evidence>
<dbReference type="PANTHER" id="PTHR12592:SF0">
    <property type="entry name" value="ATP-DEPENDENT (S)-NAD(P)H-HYDRATE DEHYDRATASE"/>
    <property type="match status" value="1"/>
</dbReference>
<feature type="domain" description="YjeF N-terminal" evidence="21">
    <location>
        <begin position="9"/>
        <end position="215"/>
    </location>
</feature>
<evidence type="ECO:0000256" key="13">
    <source>
        <dbReference type="ARBA" id="ARBA00023268"/>
    </source>
</evidence>
<protein>
    <recommendedName>
        <fullName evidence="19">Bifunctional NAD(P)H-hydrate repair enzyme</fullName>
    </recommendedName>
    <alternativeName>
        <fullName evidence="19">Nicotinamide nucleotide repair protein</fullName>
    </alternativeName>
    <domain>
        <recommendedName>
            <fullName evidence="19">ADP-dependent (S)-NAD(P)H-hydrate dehydratase</fullName>
            <ecNumber evidence="19">4.2.1.136</ecNumber>
        </recommendedName>
        <alternativeName>
            <fullName evidence="19">ADP-dependent NAD(P)HX dehydratase</fullName>
        </alternativeName>
    </domain>
    <domain>
        <recommendedName>
            <fullName evidence="19">NAD(P)H-hydrate epimerase</fullName>
            <ecNumber evidence="19">5.1.99.6</ecNumber>
        </recommendedName>
    </domain>
</protein>
<gene>
    <name evidence="17" type="primary">nnrD</name>
    <name evidence="18" type="synonym">nnrE</name>
    <name evidence="22" type="ORF">ENU78_02275</name>
</gene>
<dbReference type="EC" id="5.1.99.6" evidence="19"/>
<dbReference type="HAMAP" id="MF_01966">
    <property type="entry name" value="NADHX_epimerase"/>
    <property type="match status" value="1"/>
</dbReference>
<evidence type="ECO:0000259" key="20">
    <source>
        <dbReference type="PROSITE" id="PS51383"/>
    </source>
</evidence>
<dbReference type="InterPro" id="IPR030677">
    <property type="entry name" value="Nnr"/>
</dbReference>
<dbReference type="PROSITE" id="PS01050">
    <property type="entry name" value="YJEF_C_2"/>
    <property type="match status" value="1"/>
</dbReference>
<dbReference type="GO" id="GO:0046496">
    <property type="term" value="P:nicotinamide nucleotide metabolic process"/>
    <property type="evidence" value="ECO:0007669"/>
    <property type="project" value="UniProtKB-UniRule"/>
</dbReference>
<dbReference type="InterPro" id="IPR029056">
    <property type="entry name" value="Ribokinase-like"/>
</dbReference>
<comment type="catalytic activity">
    <reaction evidence="1 18 19">
        <text>(6R)-NADHX = (6S)-NADHX</text>
        <dbReference type="Rhea" id="RHEA:32215"/>
        <dbReference type="ChEBI" id="CHEBI:64074"/>
        <dbReference type="ChEBI" id="CHEBI:64075"/>
        <dbReference type="EC" id="5.1.99.6"/>
    </reaction>
</comment>
<dbReference type="NCBIfam" id="TIGR00196">
    <property type="entry name" value="yjeF_cterm"/>
    <property type="match status" value="1"/>
</dbReference>
<comment type="catalytic activity">
    <reaction evidence="16 17 19">
        <text>(6S)-NADPHX + ADP = AMP + phosphate + NADPH + H(+)</text>
        <dbReference type="Rhea" id="RHEA:32235"/>
        <dbReference type="ChEBI" id="CHEBI:15378"/>
        <dbReference type="ChEBI" id="CHEBI:43474"/>
        <dbReference type="ChEBI" id="CHEBI:57783"/>
        <dbReference type="ChEBI" id="CHEBI:64076"/>
        <dbReference type="ChEBI" id="CHEBI:456215"/>
        <dbReference type="ChEBI" id="CHEBI:456216"/>
        <dbReference type="EC" id="4.2.1.136"/>
    </reaction>
</comment>
<keyword evidence="9 18" id="KW-0630">Potassium</keyword>
<evidence type="ECO:0000256" key="14">
    <source>
        <dbReference type="ARBA" id="ARBA00025153"/>
    </source>
</evidence>
<feature type="binding site" evidence="17">
    <location>
        <position position="448"/>
    </location>
    <ligand>
        <name>AMP</name>
        <dbReference type="ChEBI" id="CHEBI:456215"/>
    </ligand>
</feature>
<keyword evidence="12 17" id="KW-0456">Lyase</keyword>
<comment type="similarity">
    <text evidence="17">Belongs to the NnrD/CARKD family.</text>
</comment>
<dbReference type="RefSeq" id="WP_149122535.1">
    <property type="nucleotide sequence ID" value="NZ_VTFL01000001.1"/>
</dbReference>
<dbReference type="Gene3D" id="3.40.50.10260">
    <property type="entry name" value="YjeF N-terminal domain"/>
    <property type="match status" value="1"/>
</dbReference>
<comment type="cofactor">
    <cofactor evidence="17">
        <name>Mg(2+)</name>
        <dbReference type="ChEBI" id="CHEBI:18420"/>
    </cofactor>
</comment>
<evidence type="ECO:0000256" key="7">
    <source>
        <dbReference type="ARBA" id="ARBA00022840"/>
    </source>
</evidence>
<evidence type="ECO:0000256" key="9">
    <source>
        <dbReference type="ARBA" id="ARBA00022958"/>
    </source>
</evidence>
<dbReference type="PANTHER" id="PTHR12592">
    <property type="entry name" value="ATP-DEPENDENT (S)-NAD(P)H-HYDRATE DEHYDRATASE FAMILY MEMBER"/>
    <property type="match status" value="1"/>
</dbReference>
<comment type="cofactor">
    <cofactor evidence="18 19">
        <name>K(+)</name>
        <dbReference type="ChEBI" id="CHEBI:29103"/>
    </cofactor>
    <text evidence="18 19">Binds 1 potassium ion per subunit.</text>
</comment>